<evidence type="ECO:0000256" key="1">
    <source>
        <dbReference type="ARBA" id="ARBA00004141"/>
    </source>
</evidence>
<dbReference type="Pfam" id="PF01694">
    <property type="entry name" value="Rhomboid"/>
    <property type="match status" value="1"/>
</dbReference>
<dbReference type="InterPro" id="IPR022764">
    <property type="entry name" value="Peptidase_S54_rhomboid_dom"/>
</dbReference>
<protein>
    <recommendedName>
        <fullName evidence="8">Peptidase S54 rhomboid domain-containing protein</fullName>
    </recommendedName>
</protein>
<evidence type="ECO:0000256" key="3">
    <source>
        <dbReference type="ARBA" id="ARBA00022692"/>
    </source>
</evidence>
<evidence type="ECO:0000256" key="5">
    <source>
        <dbReference type="ARBA" id="ARBA00022989"/>
    </source>
</evidence>
<dbReference type="GO" id="GO:0016020">
    <property type="term" value="C:membrane"/>
    <property type="evidence" value="ECO:0007669"/>
    <property type="project" value="UniProtKB-SubCell"/>
</dbReference>
<dbReference type="InterPro" id="IPR035952">
    <property type="entry name" value="Rhomboid-like_sf"/>
</dbReference>
<comment type="subcellular location">
    <subcellularLocation>
        <location evidence="1">Membrane</location>
        <topology evidence="1">Multi-pass membrane protein</topology>
    </subcellularLocation>
</comment>
<keyword evidence="5" id="KW-1133">Transmembrane helix</keyword>
<dbReference type="EMBL" id="WJXW01000001">
    <property type="protein sequence ID" value="KAF9741917.1"/>
    <property type="molecule type" value="Genomic_DNA"/>
</dbReference>
<comment type="similarity">
    <text evidence="2">Belongs to the peptidase S54 family.</text>
</comment>
<dbReference type="Proteomes" id="UP000756921">
    <property type="component" value="Unassembled WGS sequence"/>
</dbReference>
<proteinExistence type="inferred from homology"/>
<keyword evidence="6" id="KW-0472">Membrane</keyword>
<keyword evidence="10" id="KW-1185">Reference proteome</keyword>
<dbReference type="AlphaFoldDB" id="A0A9P6GU64"/>
<dbReference type="PANTHER" id="PTHR43731">
    <property type="entry name" value="RHOMBOID PROTEASE"/>
    <property type="match status" value="1"/>
</dbReference>
<dbReference type="GO" id="GO:0004252">
    <property type="term" value="F:serine-type endopeptidase activity"/>
    <property type="evidence" value="ECO:0007669"/>
    <property type="project" value="InterPro"/>
</dbReference>
<keyword evidence="7" id="KW-0732">Signal</keyword>
<dbReference type="GO" id="GO:0006465">
    <property type="term" value="P:signal peptide processing"/>
    <property type="evidence" value="ECO:0007669"/>
    <property type="project" value="TreeGrafter"/>
</dbReference>
<accession>A0A9P6GU64</accession>
<feature type="chain" id="PRO_5040252728" description="Peptidase S54 rhomboid domain-containing protein" evidence="7">
    <location>
        <begin position="17"/>
        <end position="312"/>
    </location>
</feature>
<dbReference type="SUPFAM" id="SSF144091">
    <property type="entry name" value="Rhomboid-like"/>
    <property type="match status" value="1"/>
</dbReference>
<feature type="domain" description="Peptidase S54 rhomboid" evidence="8">
    <location>
        <begin position="118"/>
        <end position="268"/>
    </location>
</feature>
<evidence type="ECO:0000256" key="2">
    <source>
        <dbReference type="ARBA" id="ARBA00009045"/>
    </source>
</evidence>
<keyword evidence="4" id="KW-0378">Hydrolase</keyword>
<feature type="signal peptide" evidence="7">
    <location>
        <begin position="1"/>
        <end position="16"/>
    </location>
</feature>
<sequence>MVWWVLAAVGAGFAWSVKDTPPQPVPSIALRKPGLWALGATTTAYVGLAAMQGLRDRRTNGAYSRSLKKKKEEFVLSRSSVLVSHRGLSLTVVGLNLAVFLYGQKTLKGNWKLVDKPGRTWTLLTSAFCHKNIQHLSANMFSLVPEIPQALQVCGQSPYQFIAFYVSAAIISSYAQRVVSYTRWTQQWTSRFGFSEPVSMGASGVVMAVFAASCFAEPPWASPSFLLSAMTLGWQVTNDVVGLFNSKEAIGFAAHLAGAAFGAMYAYFNADRYLWSNLVRLFSVHLPKPPPPTARHKDLDLDEIVRRLNESA</sequence>
<dbReference type="InterPro" id="IPR050925">
    <property type="entry name" value="Rhomboid_protease_S54"/>
</dbReference>
<name>A0A9P6GU64_9PLEO</name>
<dbReference type="PANTHER" id="PTHR43731:SF14">
    <property type="entry name" value="PRESENILIN-ASSOCIATED RHOMBOID-LIKE PROTEIN, MITOCHONDRIAL"/>
    <property type="match status" value="1"/>
</dbReference>
<evidence type="ECO:0000256" key="6">
    <source>
        <dbReference type="ARBA" id="ARBA00023136"/>
    </source>
</evidence>
<evidence type="ECO:0000313" key="9">
    <source>
        <dbReference type="EMBL" id="KAF9741917.1"/>
    </source>
</evidence>
<evidence type="ECO:0000256" key="7">
    <source>
        <dbReference type="SAM" id="SignalP"/>
    </source>
</evidence>
<evidence type="ECO:0000259" key="8">
    <source>
        <dbReference type="Pfam" id="PF01694"/>
    </source>
</evidence>
<gene>
    <name evidence="9" type="ORF">PMIN01_01456</name>
</gene>
<dbReference type="Gene3D" id="1.20.1540.10">
    <property type="entry name" value="Rhomboid-like"/>
    <property type="match status" value="1"/>
</dbReference>
<keyword evidence="3" id="KW-0812">Transmembrane</keyword>
<organism evidence="9 10">
    <name type="scientific">Paraphaeosphaeria minitans</name>
    <dbReference type="NCBI Taxonomy" id="565426"/>
    <lineage>
        <taxon>Eukaryota</taxon>
        <taxon>Fungi</taxon>
        <taxon>Dikarya</taxon>
        <taxon>Ascomycota</taxon>
        <taxon>Pezizomycotina</taxon>
        <taxon>Dothideomycetes</taxon>
        <taxon>Pleosporomycetidae</taxon>
        <taxon>Pleosporales</taxon>
        <taxon>Massarineae</taxon>
        <taxon>Didymosphaeriaceae</taxon>
        <taxon>Paraphaeosphaeria</taxon>
    </lineage>
</organism>
<dbReference type="OrthoDB" id="418595at2759"/>
<reference evidence="9" key="1">
    <citation type="journal article" date="2020" name="Mol. Plant Microbe Interact.">
        <title>Genome Sequence of the Biocontrol Agent Coniothyrium minitans strain Conio (IMI 134523).</title>
        <authorList>
            <person name="Patel D."/>
            <person name="Shittu T.A."/>
            <person name="Baroncelli R."/>
            <person name="Muthumeenakshi S."/>
            <person name="Osborne T.H."/>
            <person name="Janganan T.K."/>
            <person name="Sreenivasaprasad S."/>
        </authorList>
    </citation>
    <scope>NUCLEOTIDE SEQUENCE</scope>
    <source>
        <strain evidence="9">Conio</strain>
    </source>
</reference>
<evidence type="ECO:0000256" key="4">
    <source>
        <dbReference type="ARBA" id="ARBA00022801"/>
    </source>
</evidence>
<comment type="caution">
    <text evidence="9">The sequence shown here is derived from an EMBL/GenBank/DDBJ whole genome shotgun (WGS) entry which is preliminary data.</text>
</comment>
<evidence type="ECO:0000313" key="10">
    <source>
        <dbReference type="Proteomes" id="UP000756921"/>
    </source>
</evidence>